<accession>A0A386H6V5</accession>
<keyword evidence="2" id="KW-1185">Reference proteome</keyword>
<dbReference type="EMBL" id="CP032416">
    <property type="protein sequence ID" value="AYD41462.1"/>
    <property type="molecule type" value="Genomic_DNA"/>
</dbReference>
<gene>
    <name evidence="1" type="ORF">D4Z93_09670</name>
</gene>
<dbReference type="KEGG" id="cfer:D4Z93_09670"/>
<name>A0A386H6V5_9CLOT</name>
<evidence type="ECO:0000313" key="1">
    <source>
        <dbReference type="EMBL" id="AYD41462.1"/>
    </source>
</evidence>
<reference evidence="1 2" key="1">
    <citation type="journal article" date="2019" name="Int. J. Syst. Evol. Microbiol.">
        <title>Clostridium fermenticellae sp. nov., isolated from the mud in a fermentation cellar for the production of the Chinese liquor, baijiu.</title>
        <authorList>
            <person name="Xu P.X."/>
            <person name="Chai L.J."/>
            <person name="Qiu T."/>
            <person name="Zhang X.J."/>
            <person name="Lu Z.M."/>
            <person name="Xiao C."/>
            <person name="Wang S.T."/>
            <person name="Shen C.H."/>
            <person name="Shi J.S."/>
            <person name="Xu Z.H."/>
        </authorList>
    </citation>
    <scope>NUCLEOTIDE SEQUENCE [LARGE SCALE GENOMIC DNA]</scope>
    <source>
        <strain evidence="1 2">JN500901</strain>
    </source>
</reference>
<dbReference type="AlphaFoldDB" id="A0A386H6V5"/>
<dbReference type="Proteomes" id="UP000266301">
    <property type="component" value="Chromosome"/>
</dbReference>
<evidence type="ECO:0000313" key="2">
    <source>
        <dbReference type="Proteomes" id="UP000266301"/>
    </source>
</evidence>
<organism evidence="1 2">
    <name type="scientific">Clostridium fermenticellae</name>
    <dbReference type="NCBI Taxonomy" id="2068654"/>
    <lineage>
        <taxon>Bacteria</taxon>
        <taxon>Bacillati</taxon>
        <taxon>Bacillota</taxon>
        <taxon>Clostridia</taxon>
        <taxon>Eubacteriales</taxon>
        <taxon>Clostridiaceae</taxon>
        <taxon>Clostridium</taxon>
    </lineage>
</organism>
<dbReference type="OrthoDB" id="1909624at2"/>
<sequence length="114" mass="13511">MLRINKYEKCEKLLDKLYSKCSYNEFLIAFDVAVRAYYRIVNNDFVFYDSNFYMGRISCEDRLISTVCNYYLKGNGKRENLDEDIFTMINVLSGNKESIEANELRGLFSKVYEN</sequence>
<proteinExistence type="predicted"/>
<protein>
    <submittedName>
        <fullName evidence="1">Uncharacterized protein</fullName>
    </submittedName>
</protein>